<keyword evidence="2" id="KW-0963">Cytoplasm</keyword>
<dbReference type="InterPro" id="IPR036388">
    <property type="entry name" value="WH-like_DNA-bd_sf"/>
</dbReference>
<evidence type="ECO:0000256" key="1">
    <source>
        <dbReference type="ARBA" id="ARBA00004496"/>
    </source>
</evidence>
<keyword evidence="5" id="KW-0805">Transcription regulation</keyword>
<keyword evidence="4" id="KW-0902">Two-component regulatory system</keyword>
<feature type="domain" description="Response regulatory" evidence="10">
    <location>
        <begin position="1"/>
        <end position="112"/>
    </location>
</feature>
<dbReference type="Gene3D" id="6.10.250.690">
    <property type="match status" value="1"/>
</dbReference>
<evidence type="ECO:0000313" key="12">
    <source>
        <dbReference type="EMBL" id="MBD8524831.1"/>
    </source>
</evidence>
<gene>
    <name evidence="12" type="ORF">IFO71_03660</name>
</gene>
<comment type="subcellular location">
    <subcellularLocation>
        <location evidence="1">Cytoplasm</location>
    </subcellularLocation>
</comment>
<dbReference type="GO" id="GO:0005829">
    <property type="term" value="C:cytosol"/>
    <property type="evidence" value="ECO:0007669"/>
    <property type="project" value="TreeGrafter"/>
</dbReference>
<evidence type="ECO:0000256" key="4">
    <source>
        <dbReference type="ARBA" id="ARBA00023012"/>
    </source>
</evidence>
<feature type="DNA-binding region" description="OmpR/PhoB-type" evidence="9">
    <location>
        <begin position="118"/>
        <end position="218"/>
    </location>
</feature>
<dbReference type="InterPro" id="IPR001789">
    <property type="entry name" value="Sig_transdc_resp-reg_receiver"/>
</dbReference>
<dbReference type="GO" id="GO:0000156">
    <property type="term" value="F:phosphorelay response regulator activity"/>
    <property type="evidence" value="ECO:0007669"/>
    <property type="project" value="TreeGrafter"/>
</dbReference>
<dbReference type="SUPFAM" id="SSF52172">
    <property type="entry name" value="CheY-like"/>
    <property type="match status" value="1"/>
</dbReference>
<name>A0AAW3ZK47_9GAMM</name>
<feature type="domain" description="OmpR/PhoB-type" evidence="11">
    <location>
        <begin position="118"/>
        <end position="218"/>
    </location>
</feature>
<evidence type="ECO:0000256" key="6">
    <source>
        <dbReference type="ARBA" id="ARBA00023125"/>
    </source>
</evidence>
<evidence type="ECO:0000259" key="10">
    <source>
        <dbReference type="PROSITE" id="PS50110"/>
    </source>
</evidence>
<dbReference type="EMBL" id="JACYTR010000005">
    <property type="protein sequence ID" value="MBD8524831.1"/>
    <property type="molecule type" value="Genomic_DNA"/>
</dbReference>
<evidence type="ECO:0000256" key="9">
    <source>
        <dbReference type="PROSITE-ProRule" id="PRU01091"/>
    </source>
</evidence>
<comment type="caution">
    <text evidence="12">The sequence shown here is derived from an EMBL/GenBank/DDBJ whole genome shotgun (WGS) entry which is preliminary data.</text>
</comment>
<dbReference type="SMART" id="SM00862">
    <property type="entry name" value="Trans_reg_C"/>
    <property type="match status" value="1"/>
</dbReference>
<dbReference type="AlphaFoldDB" id="A0AAW3ZK47"/>
<dbReference type="SMART" id="SM00448">
    <property type="entry name" value="REC"/>
    <property type="match status" value="1"/>
</dbReference>
<keyword evidence="3 8" id="KW-0597">Phosphoprotein</keyword>
<dbReference type="GO" id="GO:0000976">
    <property type="term" value="F:transcription cis-regulatory region binding"/>
    <property type="evidence" value="ECO:0007669"/>
    <property type="project" value="TreeGrafter"/>
</dbReference>
<dbReference type="CDD" id="cd00383">
    <property type="entry name" value="trans_reg_C"/>
    <property type="match status" value="1"/>
</dbReference>
<dbReference type="Gene3D" id="1.10.10.10">
    <property type="entry name" value="Winged helix-like DNA-binding domain superfamily/Winged helix DNA-binding domain"/>
    <property type="match status" value="1"/>
</dbReference>
<evidence type="ECO:0000256" key="2">
    <source>
        <dbReference type="ARBA" id="ARBA00022490"/>
    </source>
</evidence>
<reference evidence="12 13" key="1">
    <citation type="submission" date="2020-09" db="EMBL/GenBank/DDBJ databases">
        <title>Pseudoxanthomonas sp. CAU 1598 isolated from sand of Yaerae Beach.</title>
        <authorList>
            <person name="Kim W."/>
        </authorList>
    </citation>
    <scope>NUCLEOTIDE SEQUENCE [LARGE SCALE GENOMIC DNA]</scope>
    <source>
        <strain evidence="12 13">CAU 1598</strain>
    </source>
</reference>
<dbReference type="PANTHER" id="PTHR48111:SF59">
    <property type="entry name" value="TRANSCRIPTIONAL REGULATORY PROTEIN BAER"/>
    <property type="match status" value="1"/>
</dbReference>
<dbReference type="InterPro" id="IPR039420">
    <property type="entry name" value="WalR-like"/>
</dbReference>
<dbReference type="GO" id="GO:0032993">
    <property type="term" value="C:protein-DNA complex"/>
    <property type="evidence" value="ECO:0007669"/>
    <property type="project" value="TreeGrafter"/>
</dbReference>
<dbReference type="PROSITE" id="PS50110">
    <property type="entry name" value="RESPONSE_REGULATORY"/>
    <property type="match status" value="1"/>
</dbReference>
<keyword evidence="6 9" id="KW-0238">DNA-binding</keyword>
<dbReference type="Pfam" id="PF00486">
    <property type="entry name" value="Trans_reg_C"/>
    <property type="match status" value="1"/>
</dbReference>
<accession>A0AAW3ZK47</accession>
<feature type="modified residue" description="4-aspartylphosphate" evidence="8">
    <location>
        <position position="48"/>
    </location>
</feature>
<dbReference type="Pfam" id="PF00072">
    <property type="entry name" value="Response_reg"/>
    <property type="match status" value="1"/>
</dbReference>
<dbReference type="PANTHER" id="PTHR48111">
    <property type="entry name" value="REGULATOR OF RPOS"/>
    <property type="match status" value="1"/>
</dbReference>
<evidence type="ECO:0000313" key="13">
    <source>
        <dbReference type="Proteomes" id="UP000613768"/>
    </source>
</evidence>
<sequence>MIVEDEPALALLLQDTLHEAGFQTTVLAEGAGVVAWVREHAPTVVLLDLVLPGGDGFAICKEIRAFSTVPLIMITARAEEADRLRGLDIGADDYVCKPFHAAEVAARVRALLRRSIAWREATPGSPLQLDEDCFEARWHGTALELTPVEFRLLRTLGKRPGRVYSRSQLLDTVYVDDHVVSDRTIDSHIKNLRRKLQEVTPDSQPIESVYGVGYKFVG</sequence>
<dbReference type="FunFam" id="1.10.10.10:FF:000117">
    <property type="entry name" value="Two-component system response regulator BaeR"/>
    <property type="match status" value="1"/>
</dbReference>
<dbReference type="SUPFAM" id="SSF46894">
    <property type="entry name" value="C-terminal effector domain of the bipartite response regulators"/>
    <property type="match status" value="1"/>
</dbReference>
<evidence type="ECO:0000259" key="11">
    <source>
        <dbReference type="PROSITE" id="PS51755"/>
    </source>
</evidence>
<keyword evidence="7" id="KW-0804">Transcription</keyword>
<protein>
    <submittedName>
        <fullName evidence="12">Response regulator</fullName>
    </submittedName>
</protein>
<dbReference type="InterPro" id="IPR011006">
    <property type="entry name" value="CheY-like_superfamily"/>
</dbReference>
<evidence type="ECO:0000256" key="3">
    <source>
        <dbReference type="ARBA" id="ARBA00022553"/>
    </source>
</evidence>
<evidence type="ECO:0000256" key="8">
    <source>
        <dbReference type="PROSITE-ProRule" id="PRU00169"/>
    </source>
</evidence>
<organism evidence="12 13">
    <name type="scientific">Pseudomarimonas arenosa</name>
    <dbReference type="NCBI Taxonomy" id="2774145"/>
    <lineage>
        <taxon>Bacteria</taxon>
        <taxon>Pseudomonadati</taxon>
        <taxon>Pseudomonadota</taxon>
        <taxon>Gammaproteobacteria</taxon>
        <taxon>Lysobacterales</taxon>
        <taxon>Lysobacteraceae</taxon>
        <taxon>Pseudomarimonas</taxon>
    </lineage>
</organism>
<evidence type="ECO:0000256" key="7">
    <source>
        <dbReference type="ARBA" id="ARBA00023163"/>
    </source>
</evidence>
<evidence type="ECO:0000256" key="5">
    <source>
        <dbReference type="ARBA" id="ARBA00023015"/>
    </source>
</evidence>
<dbReference type="Proteomes" id="UP000613768">
    <property type="component" value="Unassembled WGS sequence"/>
</dbReference>
<dbReference type="GO" id="GO:0045893">
    <property type="term" value="P:positive regulation of DNA-templated transcription"/>
    <property type="evidence" value="ECO:0007669"/>
    <property type="project" value="UniProtKB-ARBA"/>
</dbReference>
<dbReference type="PROSITE" id="PS51755">
    <property type="entry name" value="OMPR_PHOB"/>
    <property type="match status" value="1"/>
</dbReference>
<keyword evidence="13" id="KW-1185">Reference proteome</keyword>
<dbReference type="InterPro" id="IPR016032">
    <property type="entry name" value="Sig_transdc_resp-reg_C-effctor"/>
</dbReference>
<dbReference type="InterPro" id="IPR001867">
    <property type="entry name" value="OmpR/PhoB-type_DNA-bd"/>
</dbReference>
<dbReference type="Gene3D" id="3.40.50.2300">
    <property type="match status" value="1"/>
</dbReference>
<proteinExistence type="predicted"/>